<dbReference type="Gene3D" id="3.90.1580.10">
    <property type="entry name" value="paralog of FGE (formylglycine-generating enzyme)"/>
    <property type="match status" value="1"/>
</dbReference>
<evidence type="ECO:0000313" key="2">
    <source>
        <dbReference type="EMBL" id="KAJ55880.1"/>
    </source>
</evidence>
<dbReference type="EMBL" id="JFKE01000003">
    <property type="protein sequence ID" value="KAJ55880.1"/>
    <property type="molecule type" value="Genomic_DNA"/>
</dbReference>
<dbReference type="Proteomes" id="UP000026249">
    <property type="component" value="Unassembled WGS sequence"/>
</dbReference>
<protein>
    <recommendedName>
        <fullName evidence="1">Sulfatase-modifying factor enzyme-like domain-containing protein</fullName>
    </recommendedName>
</protein>
<dbReference type="PANTHER" id="PTHR23150:SF19">
    <property type="entry name" value="FORMYLGLYCINE-GENERATING ENZYME"/>
    <property type="match status" value="1"/>
</dbReference>
<reference evidence="2 3" key="1">
    <citation type="submission" date="2014-03" db="EMBL/GenBank/DDBJ databases">
        <title>Draft Genome Sequence of Actibacterium mucosum KCTC 23349, a Marine Alphaproteobacterium with Complex Ionic Requirements Isolated from Mediterranean Seawater at Malvarrosa Beach, Valencia, Spain.</title>
        <authorList>
            <person name="Arahal D.R."/>
            <person name="Shao Z."/>
            <person name="Lai Q."/>
            <person name="Pujalte M.J."/>
        </authorList>
    </citation>
    <scope>NUCLEOTIDE SEQUENCE [LARGE SCALE GENOMIC DNA]</scope>
    <source>
        <strain evidence="2 3">KCTC 23349</strain>
    </source>
</reference>
<dbReference type="InterPro" id="IPR051043">
    <property type="entry name" value="Sulfatase_Mod_Factor_Kinase"/>
</dbReference>
<keyword evidence="3" id="KW-1185">Reference proteome</keyword>
<dbReference type="InterPro" id="IPR042095">
    <property type="entry name" value="SUMF_sf"/>
</dbReference>
<dbReference type="InterPro" id="IPR016187">
    <property type="entry name" value="CTDL_fold"/>
</dbReference>
<comment type="caution">
    <text evidence="2">The sequence shown here is derived from an EMBL/GenBank/DDBJ whole genome shotgun (WGS) entry which is preliminary data.</text>
</comment>
<dbReference type="PANTHER" id="PTHR23150">
    <property type="entry name" value="SULFATASE MODIFYING FACTOR 1, 2"/>
    <property type="match status" value="1"/>
</dbReference>
<organism evidence="2 3">
    <name type="scientific">Actibacterium mucosum KCTC 23349</name>
    <dbReference type="NCBI Taxonomy" id="1454373"/>
    <lineage>
        <taxon>Bacteria</taxon>
        <taxon>Pseudomonadati</taxon>
        <taxon>Pseudomonadota</taxon>
        <taxon>Alphaproteobacteria</taxon>
        <taxon>Rhodobacterales</taxon>
        <taxon>Roseobacteraceae</taxon>
        <taxon>Actibacterium</taxon>
    </lineage>
</organism>
<sequence length="1126" mass="118115">MSGTETRINADIEALLESVVFQSGSVPDKQVLGDLVRFTAPARGELVAQIDAYVPRHLIGKDAAKLKLIKGHFEAIENLRSLSAPQSVPDVISPASLKGLPPVAVVAGCPYGYFPDADNTWAHERLADFKGLMASLAELHTLGLIHGNIHEGSIRKEHHEDHPRLCDLAMHTGEPTALPEEALLYHSAELRQSMTPDVQSDLYAAGMIGYRIMLGVSGPYRALTGGDAPLDEVSLATAVKRGPQTIVQADAFTGLAGNVPQKLAKILARMVGAPGEQPYSSIDEVNAALQSADMGGAVEQPVAAEAKTWSTASLAVAASLAVLLLGSGAYNFIQRGELADLSATNANLASTLRSRSEEVTTHLATIDAKSSEIDGLQTAAAAQLAAAKACVGNMAPIQDGLPGSYLWPALQAAQADIANAIDQNPDALTQACARRDAVLALAPAARQLDAARLSLAAQVDDVRSAPFADTAAIDLSVANGLLQSALAAGADVTADGIDQTAAALRESSAQLEGEVSAYQAALSSDLVAARQAIAQNQDGLHAFWPPEPDPAGNATWTDLLMQQRALHDGLRAATAALDAALGSGTFVPPSEPVAPSEYAGYVSELRTDVATRLETAKATATELQQNAAAFRSRSPETFQNAQDQLVAADSQPNVIARAAAINAATGGFRAVVQAAETQLSQQVEELAGKLSRLAEGGAAQADDQTSKAFEAASVALGAVQDAEDLNAAFARADEADGLITVAAKAFANTQAGLTAAIRRHAELVDQAISAQLTEFGINQSNVTPDTLGQALKKPETNGIPSATLQQQVAQSTEVLQQALQLASRMVETESNAARSALSDLGPVDDTAALGPLFDADEARKNGALWTATLNYRKAARTFAQIAAARSAPRNVTIGFAEETLAQLNNPSRANECLRCKIFIDGAEERSATLRPFGLDREEATFNAVLTAFDQADYVADSTNGTRVGLVRNGVMNWDTATTLSLAGKAERLGPLRPASGLSARDAETYCKLVGKRLPTEAEWEYLASGGGKRLFSWSENERPKTPWDSFNWSSTAGALSQRVSPEGYLGLSGGVAEWVTTDGGFVLKGGSYRAQTGIQLAVSSRLIAPLDIAGDDHGVRCAFDLERWPE</sequence>
<dbReference type="AlphaFoldDB" id="A0A037ZHH6"/>
<dbReference type="OrthoDB" id="9768004at2"/>
<dbReference type="SUPFAM" id="SSF56112">
    <property type="entry name" value="Protein kinase-like (PK-like)"/>
    <property type="match status" value="1"/>
</dbReference>
<dbReference type="STRING" id="1454373.ACMU_08920"/>
<dbReference type="Pfam" id="PF03781">
    <property type="entry name" value="FGE-sulfatase"/>
    <property type="match status" value="1"/>
</dbReference>
<dbReference type="SUPFAM" id="SSF56436">
    <property type="entry name" value="C-type lectin-like"/>
    <property type="match status" value="1"/>
</dbReference>
<dbReference type="InterPro" id="IPR005532">
    <property type="entry name" value="SUMF_dom"/>
</dbReference>
<proteinExistence type="predicted"/>
<evidence type="ECO:0000313" key="3">
    <source>
        <dbReference type="Proteomes" id="UP000026249"/>
    </source>
</evidence>
<dbReference type="RefSeq" id="WP_035257895.1">
    <property type="nucleotide sequence ID" value="NZ_JFKE01000003.1"/>
</dbReference>
<dbReference type="Gene3D" id="1.10.510.10">
    <property type="entry name" value="Transferase(Phosphotransferase) domain 1"/>
    <property type="match status" value="1"/>
</dbReference>
<gene>
    <name evidence="2" type="ORF">ACMU_08920</name>
</gene>
<accession>A0A037ZHH6</accession>
<evidence type="ECO:0000259" key="1">
    <source>
        <dbReference type="Pfam" id="PF03781"/>
    </source>
</evidence>
<dbReference type="GO" id="GO:0120147">
    <property type="term" value="F:formylglycine-generating oxidase activity"/>
    <property type="evidence" value="ECO:0007669"/>
    <property type="project" value="TreeGrafter"/>
</dbReference>
<name>A0A037ZHH6_9RHOB</name>
<dbReference type="InterPro" id="IPR011009">
    <property type="entry name" value="Kinase-like_dom_sf"/>
</dbReference>
<feature type="domain" description="Sulfatase-modifying factor enzyme-like" evidence="1">
    <location>
        <begin position="925"/>
        <end position="1118"/>
    </location>
</feature>